<protein>
    <submittedName>
        <fullName evidence="1">Uncharacterized protein</fullName>
    </submittedName>
</protein>
<name>A0A9J5YAD3_SOLCO</name>
<organism evidence="1 2">
    <name type="scientific">Solanum commersonii</name>
    <name type="common">Commerson's wild potato</name>
    <name type="synonym">Commerson's nightshade</name>
    <dbReference type="NCBI Taxonomy" id="4109"/>
    <lineage>
        <taxon>Eukaryota</taxon>
        <taxon>Viridiplantae</taxon>
        <taxon>Streptophyta</taxon>
        <taxon>Embryophyta</taxon>
        <taxon>Tracheophyta</taxon>
        <taxon>Spermatophyta</taxon>
        <taxon>Magnoliopsida</taxon>
        <taxon>eudicotyledons</taxon>
        <taxon>Gunneridae</taxon>
        <taxon>Pentapetalae</taxon>
        <taxon>asterids</taxon>
        <taxon>lamiids</taxon>
        <taxon>Solanales</taxon>
        <taxon>Solanaceae</taxon>
        <taxon>Solanoideae</taxon>
        <taxon>Solaneae</taxon>
        <taxon>Solanum</taxon>
    </lineage>
</organism>
<evidence type="ECO:0000313" key="2">
    <source>
        <dbReference type="Proteomes" id="UP000824120"/>
    </source>
</evidence>
<proteinExistence type="predicted"/>
<keyword evidence="2" id="KW-1185">Reference proteome</keyword>
<dbReference type="AlphaFoldDB" id="A0A9J5YAD3"/>
<gene>
    <name evidence="1" type="ORF">H5410_038317</name>
</gene>
<dbReference type="Proteomes" id="UP000824120">
    <property type="component" value="Chromosome 7"/>
</dbReference>
<sequence length="96" mass="10870">MCIRYFILGDGREAHVVPKCLKRVRGLFSLRVSRSVTGKELARWARGSQPQPIACRWIAEPLLGEVSACVDRRTDWERFLRGSSPGVEQPTQNCVN</sequence>
<dbReference type="EMBL" id="JACXVP010000007">
    <property type="protein sequence ID" value="KAG5597085.1"/>
    <property type="molecule type" value="Genomic_DNA"/>
</dbReference>
<reference evidence="1 2" key="1">
    <citation type="submission" date="2020-09" db="EMBL/GenBank/DDBJ databases">
        <title>De no assembly of potato wild relative species, Solanum commersonii.</title>
        <authorList>
            <person name="Cho K."/>
        </authorList>
    </citation>
    <scope>NUCLEOTIDE SEQUENCE [LARGE SCALE GENOMIC DNA]</scope>
    <source>
        <strain evidence="1">LZ3.2</strain>
        <tissue evidence="1">Leaf</tissue>
    </source>
</reference>
<evidence type="ECO:0000313" key="1">
    <source>
        <dbReference type="EMBL" id="KAG5597085.1"/>
    </source>
</evidence>
<comment type="caution">
    <text evidence="1">The sequence shown here is derived from an EMBL/GenBank/DDBJ whole genome shotgun (WGS) entry which is preliminary data.</text>
</comment>
<accession>A0A9J5YAD3</accession>